<proteinExistence type="predicted"/>
<sequence>MTVISPSTGTTTNLGGYRDAVHKYALTDDTTKNLRLKRQSYHRRRDTTTNLRRISRCCAQVCIN</sequence>
<keyword evidence="1" id="KW-1185">Reference proteome</keyword>
<dbReference type="AlphaFoldDB" id="A0A915CIQ5"/>
<organism evidence="1 2">
    <name type="scientific">Parascaris univalens</name>
    <name type="common">Nematode worm</name>
    <dbReference type="NCBI Taxonomy" id="6257"/>
    <lineage>
        <taxon>Eukaryota</taxon>
        <taxon>Metazoa</taxon>
        <taxon>Ecdysozoa</taxon>
        <taxon>Nematoda</taxon>
        <taxon>Chromadorea</taxon>
        <taxon>Rhabditida</taxon>
        <taxon>Spirurina</taxon>
        <taxon>Ascaridomorpha</taxon>
        <taxon>Ascaridoidea</taxon>
        <taxon>Ascarididae</taxon>
        <taxon>Parascaris</taxon>
    </lineage>
</organism>
<accession>A0A915CIQ5</accession>
<protein>
    <submittedName>
        <fullName evidence="2">Uncharacterized protein</fullName>
    </submittedName>
</protein>
<dbReference type="Proteomes" id="UP000887569">
    <property type="component" value="Unplaced"/>
</dbReference>
<evidence type="ECO:0000313" key="2">
    <source>
        <dbReference type="WBParaSite" id="PgR219_g002_t01"/>
    </source>
</evidence>
<reference evidence="2" key="1">
    <citation type="submission" date="2022-11" db="UniProtKB">
        <authorList>
            <consortium name="WormBaseParasite"/>
        </authorList>
    </citation>
    <scope>IDENTIFICATION</scope>
</reference>
<evidence type="ECO:0000313" key="1">
    <source>
        <dbReference type="Proteomes" id="UP000887569"/>
    </source>
</evidence>
<dbReference type="WBParaSite" id="PgR219_g002_t01">
    <property type="protein sequence ID" value="PgR219_g002_t01"/>
    <property type="gene ID" value="PgR219_g002"/>
</dbReference>
<name>A0A915CIQ5_PARUN</name>